<dbReference type="InterPro" id="IPR001041">
    <property type="entry name" value="2Fe-2S_ferredoxin-type"/>
</dbReference>
<name>A0ABS8FWV9_9FIRM</name>
<dbReference type="Gene3D" id="3.10.20.30">
    <property type="match status" value="1"/>
</dbReference>
<evidence type="ECO:0000256" key="2">
    <source>
        <dbReference type="ARBA" id="ARBA00022723"/>
    </source>
</evidence>
<organism evidence="6 7">
    <name type="scientific">Ruminococcus turbiniformis</name>
    <dbReference type="NCBI Taxonomy" id="2881258"/>
    <lineage>
        <taxon>Bacteria</taxon>
        <taxon>Bacillati</taxon>
        <taxon>Bacillota</taxon>
        <taxon>Clostridia</taxon>
        <taxon>Eubacteriales</taxon>
        <taxon>Oscillospiraceae</taxon>
        <taxon>Ruminococcus</taxon>
    </lineage>
</organism>
<feature type="domain" description="2Fe-2S ferredoxin-type" evidence="5">
    <location>
        <begin position="1"/>
        <end position="76"/>
    </location>
</feature>
<dbReference type="InterPro" id="IPR036010">
    <property type="entry name" value="2Fe-2S_ferredoxin-like_sf"/>
</dbReference>
<evidence type="ECO:0000256" key="3">
    <source>
        <dbReference type="ARBA" id="ARBA00023004"/>
    </source>
</evidence>
<evidence type="ECO:0000313" key="7">
    <source>
        <dbReference type="Proteomes" id="UP001198151"/>
    </source>
</evidence>
<dbReference type="InterPro" id="IPR036884">
    <property type="entry name" value="2Fe-2S-bd_dom_sf"/>
</dbReference>
<dbReference type="SUPFAM" id="SSF54292">
    <property type="entry name" value="2Fe-2S ferredoxin-like"/>
    <property type="match status" value="1"/>
</dbReference>
<dbReference type="InterPro" id="IPR051452">
    <property type="entry name" value="Diverse_Oxidoreductases"/>
</dbReference>
<proteinExistence type="predicted"/>
<evidence type="ECO:0000256" key="1">
    <source>
        <dbReference type="ARBA" id="ARBA00022714"/>
    </source>
</evidence>
<gene>
    <name evidence="6" type="ORF">LKD70_04265</name>
</gene>
<dbReference type="PANTHER" id="PTHR44379">
    <property type="entry name" value="OXIDOREDUCTASE WITH IRON-SULFUR SUBUNIT"/>
    <property type="match status" value="1"/>
</dbReference>
<dbReference type="Pfam" id="PF01799">
    <property type="entry name" value="Fer2_2"/>
    <property type="match status" value="1"/>
</dbReference>
<evidence type="ECO:0000313" key="6">
    <source>
        <dbReference type="EMBL" id="MCC2253657.1"/>
    </source>
</evidence>
<dbReference type="SUPFAM" id="SSF47741">
    <property type="entry name" value="CO dehydrogenase ISP C-domain like"/>
    <property type="match status" value="1"/>
</dbReference>
<sequence>MEIQFVLNGKKVTADVQPDAVLLDVVRGLGCKSVKCGCETTNCGLCTVWIDGKSSLSCSVLAARVDGHEVTTLEGVEEEAAELGRFLAAEGAEQCGFCSPGFIMNVLAMMRELENPDLDEIKEYLAGNLCRCTGYMSQLRAIQKYMEAKQTEQCMEVPA</sequence>
<dbReference type="PROSITE" id="PS51085">
    <property type="entry name" value="2FE2S_FER_2"/>
    <property type="match status" value="1"/>
</dbReference>
<accession>A0ABS8FWV9</accession>
<evidence type="ECO:0000256" key="4">
    <source>
        <dbReference type="ARBA" id="ARBA00023014"/>
    </source>
</evidence>
<dbReference type="Pfam" id="PF00111">
    <property type="entry name" value="Fer2"/>
    <property type="match status" value="1"/>
</dbReference>
<dbReference type="RefSeq" id="WP_227706798.1">
    <property type="nucleotide sequence ID" value="NZ_JAJEQX010000005.1"/>
</dbReference>
<keyword evidence="1" id="KW-0001">2Fe-2S</keyword>
<comment type="caution">
    <text evidence="6">The sequence shown here is derived from an EMBL/GenBank/DDBJ whole genome shotgun (WGS) entry which is preliminary data.</text>
</comment>
<dbReference type="Proteomes" id="UP001198151">
    <property type="component" value="Unassembled WGS sequence"/>
</dbReference>
<reference evidence="6 7" key="1">
    <citation type="submission" date="2021-10" db="EMBL/GenBank/DDBJ databases">
        <title>Anaerobic single-cell dispensing facilitates the cultivation of human gut bacteria.</title>
        <authorList>
            <person name="Afrizal A."/>
        </authorList>
    </citation>
    <scope>NUCLEOTIDE SEQUENCE [LARGE SCALE GENOMIC DNA]</scope>
    <source>
        <strain evidence="6 7">CLA-AA-H200</strain>
    </source>
</reference>
<keyword evidence="2" id="KW-0479">Metal-binding</keyword>
<dbReference type="InterPro" id="IPR002888">
    <property type="entry name" value="2Fe-2S-bd"/>
</dbReference>
<keyword evidence="7" id="KW-1185">Reference proteome</keyword>
<keyword evidence="4" id="KW-0411">Iron-sulfur</keyword>
<keyword evidence="3" id="KW-0408">Iron</keyword>
<dbReference type="Gene3D" id="1.10.150.120">
    <property type="entry name" value="[2Fe-2S]-binding domain"/>
    <property type="match status" value="1"/>
</dbReference>
<dbReference type="InterPro" id="IPR012675">
    <property type="entry name" value="Beta-grasp_dom_sf"/>
</dbReference>
<dbReference type="PANTHER" id="PTHR44379:SF8">
    <property type="entry name" value="XANTHINE DEHYDROGENASE IRON-SULFUR-BINDING SUBUNIT XDHC-RELATED"/>
    <property type="match status" value="1"/>
</dbReference>
<evidence type="ECO:0000259" key="5">
    <source>
        <dbReference type="PROSITE" id="PS51085"/>
    </source>
</evidence>
<dbReference type="EMBL" id="JAJEQX010000005">
    <property type="protein sequence ID" value="MCC2253657.1"/>
    <property type="molecule type" value="Genomic_DNA"/>
</dbReference>
<protein>
    <submittedName>
        <fullName evidence="6">2Fe-2S iron-sulfur cluster binding domain-containing protein</fullName>
    </submittedName>
</protein>
<dbReference type="CDD" id="cd00207">
    <property type="entry name" value="fer2"/>
    <property type="match status" value="1"/>
</dbReference>